<dbReference type="RefSeq" id="WP_268780595.1">
    <property type="nucleotide sequence ID" value="NZ_JAPRAT010000023.1"/>
</dbReference>
<name>A0A9J6REL2_9BACI</name>
<protein>
    <submittedName>
        <fullName evidence="1">Uncharacterized protein</fullName>
    </submittedName>
</protein>
<evidence type="ECO:0000313" key="2">
    <source>
        <dbReference type="Proteomes" id="UP001084197"/>
    </source>
</evidence>
<organism evidence="1 2">
    <name type="scientific">Natronobacillus azotifigens</name>
    <dbReference type="NCBI Taxonomy" id="472978"/>
    <lineage>
        <taxon>Bacteria</taxon>
        <taxon>Bacillati</taxon>
        <taxon>Bacillota</taxon>
        <taxon>Bacilli</taxon>
        <taxon>Bacillales</taxon>
        <taxon>Bacillaceae</taxon>
        <taxon>Natronobacillus</taxon>
    </lineage>
</organism>
<dbReference type="AlphaFoldDB" id="A0A9J6REL2"/>
<gene>
    <name evidence="1" type="ORF">OWO01_11470</name>
</gene>
<dbReference type="Proteomes" id="UP001084197">
    <property type="component" value="Unassembled WGS sequence"/>
</dbReference>
<keyword evidence="2" id="KW-1185">Reference proteome</keyword>
<reference evidence="1" key="1">
    <citation type="submission" date="2022-11" db="EMBL/GenBank/DDBJ databases">
        <title>WGS of Natronobacillus azotifigens 24KS-1, an anaerobic diazotrophic haloalkaliphile from soda-rich habitats.</title>
        <authorList>
            <person name="Sorokin D.Y."/>
            <person name="Merkel A.Y."/>
        </authorList>
    </citation>
    <scope>NUCLEOTIDE SEQUENCE</scope>
    <source>
        <strain evidence="1">24KS-1</strain>
    </source>
</reference>
<dbReference type="EMBL" id="JAPRAT010000023">
    <property type="protein sequence ID" value="MCZ0703830.1"/>
    <property type="molecule type" value="Genomic_DNA"/>
</dbReference>
<accession>A0A9J6REL2</accession>
<proteinExistence type="predicted"/>
<evidence type="ECO:0000313" key="1">
    <source>
        <dbReference type="EMBL" id="MCZ0703830.1"/>
    </source>
</evidence>
<comment type="caution">
    <text evidence="1">The sequence shown here is derived from an EMBL/GenBank/DDBJ whole genome shotgun (WGS) entry which is preliminary data.</text>
</comment>
<sequence length="109" mass="12619">MAEFLLQLTHYGEEEDKESYQWKLQLLQERLPADITSDEAIRIVAERNAAKDIEEVKIGQHQALLKYTSNQGEQLNEIWVATDDYFYSVSAPYLSKSELIDVATSMEFE</sequence>